<keyword evidence="2" id="KW-1185">Reference proteome</keyword>
<evidence type="ECO:0000313" key="2">
    <source>
        <dbReference type="Proteomes" id="UP000320762"/>
    </source>
</evidence>
<protein>
    <recommendedName>
        <fullName evidence="3">Tubby C-terminal-like domain-containing protein</fullName>
    </recommendedName>
</protein>
<dbReference type="AlphaFoldDB" id="A0A550C359"/>
<reference evidence="1 2" key="1">
    <citation type="journal article" date="2019" name="New Phytol.">
        <title>Comparative genomics reveals unique wood-decay strategies and fruiting body development in the Schizophyllaceae.</title>
        <authorList>
            <person name="Almasi E."/>
            <person name="Sahu N."/>
            <person name="Krizsan K."/>
            <person name="Balint B."/>
            <person name="Kovacs G.M."/>
            <person name="Kiss B."/>
            <person name="Cseklye J."/>
            <person name="Drula E."/>
            <person name="Henrissat B."/>
            <person name="Nagy I."/>
            <person name="Chovatia M."/>
            <person name="Adam C."/>
            <person name="LaButti K."/>
            <person name="Lipzen A."/>
            <person name="Riley R."/>
            <person name="Grigoriev I.V."/>
            <person name="Nagy L.G."/>
        </authorList>
    </citation>
    <scope>NUCLEOTIDE SEQUENCE [LARGE SCALE GENOMIC DNA]</scope>
    <source>
        <strain evidence="1 2">NL-1724</strain>
    </source>
</reference>
<dbReference type="EMBL" id="VDMD01000029">
    <property type="protein sequence ID" value="TRM59233.1"/>
    <property type="molecule type" value="Genomic_DNA"/>
</dbReference>
<comment type="caution">
    <text evidence="1">The sequence shown here is derived from an EMBL/GenBank/DDBJ whole genome shotgun (WGS) entry which is preliminary data.</text>
</comment>
<name>A0A550C359_9AGAR</name>
<evidence type="ECO:0000313" key="1">
    <source>
        <dbReference type="EMBL" id="TRM59233.1"/>
    </source>
</evidence>
<sequence>MQIFTFSDGKDILNGALISAGSQCDVAYTLGTTRNGRVRGVTSLSGTPTSSIIWPERYFDIGGETSRIDSVEREVWIEGRLTSARAWQWGQAEYELRYANGERTAKDLLSASANNVVASLRSPRSHVFHKNEPAQWSIEIPMLPTQLRFLLLALLYSEVRRLDVMGAGGGPPETAPGGV</sequence>
<evidence type="ECO:0008006" key="3">
    <source>
        <dbReference type="Google" id="ProtNLM"/>
    </source>
</evidence>
<proteinExistence type="predicted"/>
<dbReference type="Proteomes" id="UP000320762">
    <property type="component" value="Unassembled WGS sequence"/>
</dbReference>
<dbReference type="OrthoDB" id="2989558at2759"/>
<organism evidence="1 2">
    <name type="scientific">Schizophyllum amplum</name>
    <dbReference type="NCBI Taxonomy" id="97359"/>
    <lineage>
        <taxon>Eukaryota</taxon>
        <taxon>Fungi</taxon>
        <taxon>Dikarya</taxon>
        <taxon>Basidiomycota</taxon>
        <taxon>Agaricomycotina</taxon>
        <taxon>Agaricomycetes</taxon>
        <taxon>Agaricomycetidae</taxon>
        <taxon>Agaricales</taxon>
        <taxon>Schizophyllaceae</taxon>
        <taxon>Schizophyllum</taxon>
    </lineage>
</organism>
<gene>
    <name evidence="1" type="ORF">BD626DRAFT_508664</name>
</gene>
<accession>A0A550C359</accession>